<dbReference type="GO" id="GO:0007131">
    <property type="term" value="P:reciprocal meiotic recombination"/>
    <property type="evidence" value="ECO:0000318"/>
    <property type="project" value="GO_Central"/>
</dbReference>
<feature type="domain" description="Topoisomerase 6 subunit A/Spo11 TOPRIM" evidence="12">
    <location>
        <begin position="106"/>
        <end position="270"/>
    </location>
</feature>
<dbReference type="GeneID" id="7443515"/>
<evidence type="ECO:0000313" key="14">
    <source>
        <dbReference type="Proteomes" id="UP000001449"/>
    </source>
</evidence>
<comment type="similarity">
    <text evidence="3 10">Belongs to the TOP6A family.</text>
</comment>
<feature type="non-terminal residue" evidence="13">
    <location>
        <position position="1"/>
    </location>
</feature>
<dbReference type="InterPro" id="IPR034136">
    <property type="entry name" value="TOPRIM_Topo6A/Spo11"/>
</dbReference>
<dbReference type="GO" id="GO:0046872">
    <property type="term" value="F:metal ion binding"/>
    <property type="evidence" value="ECO:0007669"/>
    <property type="project" value="UniProtKB-KW"/>
</dbReference>
<dbReference type="EMBL" id="CM000645">
    <property type="protein sequence ID" value="EED90408.1"/>
    <property type="molecule type" value="Genomic_DNA"/>
</dbReference>
<evidence type="ECO:0000256" key="4">
    <source>
        <dbReference type="ARBA" id="ARBA00012895"/>
    </source>
</evidence>
<evidence type="ECO:0000259" key="12">
    <source>
        <dbReference type="Pfam" id="PF21180"/>
    </source>
</evidence>
<dbReference type="GO" id="GO:0005524">
    <property type="term" value="F:ATP binding"/>
    <property type="evidence" value="ECO:0007669"/>
    <property type="project" value="InterPro"/>
</dbReference>
<evidence type="ECO:0000256" key="8">
    <source>
        <dbReference type="ARBA" id="ARBA00023125"/>
    </source>
</evidence>
<evidence type="ECO:0000259" key="11">
    <source>
        <dbReference type="Pfam" id="PF04406"/>
    </source>
</evidence>
<accession>B8C807</accession>
<keyword evidence="7 10" id="KW-0799">Topoisomerase</keyword>
<dbReference type="eggNOG" id="KOG2795">
    <property type="taxonomic scope" value="Eukaryota"/>
</dbReference>
<keyword evidence="8 10" id="KW-0238">DNA-binding</keyword>
<dbReference type="Pfam" id="PF04406">
    <property type="entry name" value="TP6A_N"/>
    <property type="match status" value="1"/>
</dbReference>
<dbReference type="PROSITE" id="PS52041">
    <property type="entry name" value="TOPO_IIB"/>
    <property type="match status" value="1"/>
</dbReference>
<dbReference type="GO" id="GO:0003677">
    <property type="term" value="F:DNA binding"/>
    <property type="evidence" value="ECO:0000318"/>
    <property type="project" value="GO_Central"/>
</dbReference>
<dbReference type="InterPro" id="IPR002815">
    <property type="entry name" value="Spo11/TopoVI_A"/>
</dbReference>
<keyword evidence="9 10" id="KW-0413">Isomerase</keyword>
<dbReference type="GO" id="GO:0000706">
    <property type="term" value="P:meiotic DNA double-strand break processing"/>
    <property type="evidence" value="ECO:0000318"/>
    <property type="project" value="GO_Central"/>
</dbReference>
<dbReference type="GO" id="GO:0003918">
    <property type="term" value="F:DNA topoisomerase type II (double strand cut, ATP-hydrolyzing) activity"/>
    <property type="evidence" value="ECO:0007669"/>
    <property type="project" value="UniProtKB-UniRule"/>
</dbReference>
<dbReference type="Pfam" id="PF21180">
    <property type="entry name" value="TOP6A-Spo11_Toprim"/>
    <property type="match status" value="1"/>
</dbReference>
<dbReference type="InParanoid" id="B8C807"/>
<dbReference type="KEGG" id="tps:THAPSDRAFT_263510"/>
<dbReference type="AlphaFoldDB" id="B8C807"/>
<dbReference type="OMA" id="ICKSGIT"/>
<dbReference type="STRING" id="35128.B8C807"/>
<proteinExistence type="inferred from homology"/>
<evidence type="ECO:0000256" key="10">
    <source>
        <dbReference type="PROSITE-ProRule" id="PRU01385"/>
    </source>
</evidence>
<dbReference type="InterPro" id="IPR036388">
    <property type="entry name" value="WH-like_DNA-bd_sf"/>
</dbReference>
<dbReference type="PRINTS" id="PR01550">
    <property type="entry name" value="TOP6AFAMILY"/>
</dbReference>
<dbReference type="PaxDb" id="35128-Thaps263510"/>
<dbReference type="Gene3D" id="3.40.1360.10">
    <property type="match status" value="1"/>
</dbReference>
<comment type="catalytic activity">
    <reaction evidence="1 10">
        <text>ATP-dependent breakage, passage and rejoining of double-stranded DNA.</text>
        <dbReference type="EC" id="5.6.2.2"/>
    </reaction>
</comment>
<evidence type="ECO:0000256" key="3">
    <source>
        <dbReference type="ARBA" id="ARBA00006559"/>
    </source>
</evidence>
<evidence type="ECO:0000256" key="1">
    <source>
        <dbReference type="ARBA" id="ARBA00000185"/>
    </source>
</evidence>
<name>B8C807_THAPS</name>
<keyword evidence="6" id="KW-0460">Magnesium</keyword>
<evidence type="ECO:0000256" key="9">
    <source>
        <dbReference type="ARBA" id="ARBA00023235"/>
    </source>
</evidence>
<dbReference type="Proteomes" id="UP000001449">
    <property type="component" value="Chromosome 9"/>
</dbReference>
<keyword evidence="5" id="KW-0479">Metal-binding</keyword>
<feature type="domain" description="Spo11/DNA topoisomerase VI subunit A N-terminal" evidence="11">
    <location>
        <begin position="4"/>
        <end position="64"/>
    </location>
</feature>
<evidence type="ECO:0000256" key="2">
    <source>
        <dbReference type="ARBA" id="ARBA00001946"/>
    </source>
</evidence>
<dbReference type="GO" id="GO:0000228">
    <property type="term" value="C:nuclear chromosome"/>
    <property type="evidence" value="ECO:0000318"/>
    <property type="project" value="GO_Central"/>
</dbReference>
<dbReference type="GO" id="GO:0042138">
    <property type="term" value="P:meiotic DNA double-strand break formation"/>
    <property type="evidence" value="ECO:0000318"/>
    <property type="project" value="GO_Central"/>
</dbReference>
<gene>
    <name evidence="13" type="ORF">THAPSDRAFT_263510</name>
</gene>
<feature type="non-terminal residue" evidence="13">
    <location>
        <position position="272"/>
    </location>
</feature>
<feature type="active site" description="O-(5'-phospho-DNA)-tyrosine intermediate" evidence="10">
    <location>
        <position position="33"/>
    </location>
</feature>
<dbReference type="PANTHER" id="PTHR10848:SF0">
    <property type="entry name" value="MEIOTIC RECOMBINATION PROTEIN SPO11"/>
    <property type="match status" value="1"/>
</dbReference>
<organism evidence="13 14">
    <name type="scientific">Thalassiosira pseudonana</name>
    <name type="common">Marine diatom</name>
    <name type="synonym">Cyclotella nana</name>
    <dbReference type="NCBI Taxonomy" id="35128"/>
    <lineage>
        <taxon>Eukaryota</taxon>
        <taxon>Sar</taxon>
        <taxon>Stramenopiles</taxon>
        <taxon>Ochrophyta</taxon>
        <taxon>Bacillariophyta</taxon>
        <taxon>Coscinodiscophyceae</taxon>
        <taxon>Thalassiosirophycidae</taxon>
        <taxon>Thalassiosirales</taxon>
        <taxon>Thalassiosiraceae</taxon>
        <taxon>Thalassiosira</taxon>
    </lineage>
</organism>
<comment type="cofactor">
    <cofactor evidence="2">
        <name>Mg(2+)</name>
        <dbReference type="ChEBI" id="CHEBI:18420"/>
    </cofactor>
</comment>
<reference evidence="13 14" key="2">
    <citation type="journal article" date="2008" name="Nature">
        <title>The Phaeodactylum genome reveals the evolutionary history of diatom genomes.</title>
        <authorList>
            <person name="Bowler C."/>
            <person name="Allen A.E."/>
            <person name="Badger J.H."/>
            <person name="Grimwood J."/>
            <person name="Jabbari K."/>
            <person name="Kuo A."/>
            <person name="Maheswari U."/>
            <person name="Martens C."/>
            <person name="Maumus F."/>
            <person name="Otillar R.P."/>
            <person name="Rayko E."/>
            <person name="Salamov A."/>
            <person name="Vandepoele K."/>
            <person name="Beszteri B."/>
            <person name="Gruber A."/>
            <person name="Heijde M."/>
            <person name="Katinka M."/>
            <person name="Mock T."/>
            <person name="Valentin K."/>
            <person name="Verret F."/>
            <person name="Berges J.A."/>
            <person name="Brownlee C."/>
            <person name="Cadoret J.P."/>
            <person name="Chiovitti A."/>
            <person name="Choi C.J."/>
            <person name="Coesel S."/>
            <person name="De Martino A."/>
            <person name="Detter J.C."/>
            <person name="Durkin C."/>
            <person name="Falciatore A."/>
            <person name="Fournet J."/>
            <person name="Haruta M."/>
            <person name="Huysman M.J."/>
            <person name="Jenkins B.D."/>
            <person name="Jiroutova K."/>
            <person name="Jorgensen R.E."/>
            <person name="Joubert Y."/>
            <person name="Kaplan A."/>
            <person name="Kroger N."/>
            <person name="Kroth P.G."/>
            <person name="La Roche J."/>
            <person name="Lindquist E."/>
            <person name="Lommer M."/>
            <person name="Martin-Jezequel V."/>
            <person name="Lopez P.J."/>
            <person name="Lucas S."/>
            <person name="Mangogna M."/>
            <person name="McGinnis K."/>
            <person name="Medlin L.K."/>
            <person name="Montsant A."/>
            <person name="Oudot-Le Secq M.P."/>
            <person name="Napoli C."/>
            <person name="Obornik M."/>
            <person name="Parker M.S."/>
            <person name="Petit J.L."/>
            <person name="Porcel B.M."/>
            <person name="Poulsen N."/>
            <person name="Robison M."/>
            <person name="Rychlewski L."/>
            <person name="Rynearson T.A."/>
            <person name="Schmutz J."/>
            <person name="Shapiro H."/>
            <person name="Siaut M."/>
            <person name="Stanley M."/>
            <person name="Sussman M.R."/>
            <person name="Taylor A.R."/>
            <person name="Vardi A."/>
            <person name="von Dassow P."/>
            <person name="Vyverman W."/>
            <person name="Willis A."/>
            <person name="Wyrwicz L.S."/>
            <person name="Rokhsar D.S."/>
            <person name="Weissenbach J."/>
            <person name="Armbrust E.V."/>
            <person name="Green B.R."/>
            <person name="Van de Peer Y."/>
            <person name="Grigoriev I.V."/>
        </authorList>
    </citation>
    <scope>NUCLEOTIDE SEQUENCE [LARGE SCALE GENOMIC DNA]</scope>
    <source>
        <strain evidence="13 14">CCMP1335</strain>
    </source>
</reference>
<dbReference type="PANTHER" id="PTHR10848">
    <property type="entry name" value="MEIOTIC RECOMBINATION PROTEIN SPO11"/>
    <property type="match status" value="1"/>
</dbReference>
<dbReference type="Gene3D" id="1.10.10.10">
    <property type="entry name" value="Winged helix-like DNA-binding domain superfamily/Winged helix DNA-binding domain"/>
    <property type="match status" value="1"/>
</dbReference>
<evidence type="ECO:0000256" key="7">
    <source>
        <dbReference type="ARBA" id="ARBA00023029"/>
    </source>
</evidence>
<keyword evidence="14" id="KW-1185">Reference proteome</keyword>
<reference evidence="13 14" key="1">
    <citation type="journal article" date="2004" name="Science">
        <title>The genome of the diatom Thalassiosira pseudonana: ecology, evolution, and metabolism.</title>
        <authorList>
            <person name="Armbrust E.V."/>
            <person name="Berges J.A."/>
            <person name="Bowler C."/>
            <person name="Green B.R."/>
            <person name="Martinez D."/>
            <person name="Putnam N.H."/>
            <person name="Zhou S."/>
            <person name="Allen A.E."/>
            <person name="Apt K.E."/>
            <person name="Bechner M."/>
            <person name="Brzezinski M.A."/>
            <person name="Chaal B.K."/>
            <person name="Chiovitti A."/>
            <person name="Davis A.K."/>
            <person name="Demarest M.S."/>
            <person name="Detter J.C."/>
            <person name="Glavina T."/>
            <person name="Goodstein D."/>
            <person name="Hadi M.Z."/>
            <person name="Hellsten U."/>
            <person name="Hildebrand M."/>
            <person name="Jenkins B.D."/>
            <person name="Jurka J."/>
            <person name="Kapitonov V.V."/>
            <person name="Kroger N."/>
            <person name="Lau W.W."/>
            <person name="Lane T.W."/>
            <person name="Larimer F.W."/>
            <person name="Lippmeier J.C."/>
            <person name="Lucas S."/>
            <person name="Medina M."/>
            <person name="Montsant A."/>
            <person name="Obornik M."/>
            <person name="Parker M.S."/>
            <person name="Palenik B."/>
            <person name="Pazour G.J."/>
            <person name="Richardson P.M."/>
            <person name="Rynearson T.A."/>
            <person name="Saito M.A."/>
            <person name="Schwartz D.C."/>
            <person name="Thamatrakoln K."/>
            <person name="Valentin K."/>
            <person name="Vardi A."/>
            <person name="Wilkerson F.P."/>
            <person name="Rokhsar D.S."/>
        </authorList>
    </citation>
    <scope>NUCLEOTIDE SEQUENCE [LARGE SCALE GENOMIC DNA]</scope>
    <source>
        <strain evidence="13 14">CCMP1335</strain>
    </source>
</reference>
<dbReference type="InterPro" id="IPR013049">
    <property type="entry name" value="Spo11/TopoVI_A_N"/>
</dbReference>
<evidence type="ECO:0000256" key="6">
    <source>
        <dbReference type="ARBA" id="ARBA00022842"/>
    </source>
</evidence>
<dbReference type="SUPFAM" id="SSF56726">
    <property type="entry name" value="DNA topoisomerase IV, alpha subunit"/>
    <property type="match status" value="1"/>
</dbReference>
<dbReference type="HOGENOM" id="CLU_037229_1_1_1"/>
<protein>
    <recommendedName>
        <fullName evidence="4">DNA topoisomerase (ATP-hydrolyzing)</fullName>
        <ecNumber evidence="4">5.6.2.2</ecNumber>
    </recommendedName>
</protein>
<sequence>RTDRTFTSITKVMAFIHQLLLSNRTTTTREVYYVFVTHFRNQKECDGTILDVAKILNVPRRALGLSASPKGELEGRSVYMEISCLVNGFADDGVEIKVTSKDAKVIVVIEKEGVYNKLSEERIFDDFPCILVTGKGFPDLATRALVNTLHKELDIPVVGICDSNPFGISVLALYYCAGERMGVDGRMKYTVPMMWIGLRPSTVESLEDDLPKDVFQSLTDLDYKRIDSLLDEDNLFLNEERYEEIVKMKESGKKVELEALYWLGSDYMSNWV</sequence>
<evidence type="ECO:0000313" key="13">
    <source>
        <dbReference type="EMBL" id="EED90408.1"/>
    </source>
</evidence>
<dbReference type="CDD" id="cd00223">
    <property type="entry name" value="TOPRIM_TopoIIB_SPO"/>
    <property type="match status" value="1"/>
</dbReference>
<evidence type="ECO:0000256" key="5">
    <source>
        <dbReference type="ARBA" id="ARBA00022723"/>
    </source>
</evidence>
<dbReference type="EC" id="5.6.2.2" evidence="4"/>
<dbReference type="RefSeq" id="XP_002292433.1">
    <property type="nucleotide sequence ID" value="XM_002292397.1"/>
</dbReference>
<dbReference type="InterPro" id="IPR036078">
    <property type="entry name" value="Spo11/TopoVI_A_sf"/>
</dbReference>